<dbReference type="AlphaFoldDB" id="A0A0G2F1I4"/>
<feature type="compositionally biased region" description="Basic and acidic residues" evidence="1">
    <location>
        <begin position="128"/>
        <end position="166"/>
    </location>
</feature>
<feature type="compositionally biased region" description="Pro residues" evidence="1">
    <location>
        <begin position="60"/>
        <end position="74"/>
    </location>
</feature>
<organism evidence="2 3">
    <name type="scientific">Phaeomoniella chlamydospora</name>
    <name type="common">Phaeoacremonium chlamydosporum</name>
    <dbReference type="NCBI Taxonomy" id="158046"/>
    <lineage>
        <taxon>Eukaryota</taxon>
        <taxon>Fungi</taxon>
        <taxon>Dikarya</taxon>
        <taxon>Ascomycota</taxon>
        <taxon>Pezizomycotina</taxon>
        <taxon>Eurotiomycetes</taxon>
        <taxon>Chaetothyriomycetidae</taxon>
        <taxon>Phaeomoniellales</taxon>
        <taxon>Phaeomoniellaceae</taxon>
        <taxon>Phaeomoniella</taxon>
    </lineage>
</organism>
<comment type="caution">
    <text evidence="2">The sequence shown here is derived from an EMBL/GenBank/DDBJ whole genome shotgun (WGS) entry which is preliminary data.</text>
</comment>
<proteinExistence type="predicted"/>
<accession>A0A0G2F1I4</accession>
<name>A0A0G2F1I4_PHACM</name>
<reference evidence="2 3" key="2">
    <citation type="submission" date="2015-05" db="EMBL/GenBank/DDBJ databases">
        <authorList>
            <person name="Morales-Cruz A."/>
            <person name="Amrine K.C."/>
            <person name="Cantu D."/>
        </authorList>
    </citation>
    <scope>NUCLEOTIDE SEQUENCE [LARGE SCALE GENOMIC DNA]</scope>
    <source>
        <strain evidence="2">UCRPC4</strain>
    </source>
</reference>
<feature type="compositionally biased region" description="Basic and acidic residues" evidence="1">
    <location>
        <begin position="99"/>
        <end position="109"/>
    </location>
</feature>
<gene>
    <name evidence="2" type="ORF">UCRPC4_g00475</name>
</gene>
<dbReference type="OrthoDB" id="5418203at2759"/>
<feature type="region of interest" description="Disordered" evidence="1">
    <location>
        <begin position="1"/>
        <end position="110"/>
    </location>
</feature>
<dbReference type="EMBL" id="LCWF01000010">
    <property type="protein sequence ID" value="KKY28667.1"/>
    <property type="molecule type" value="Genomic_DNA"/>
</dbReference>
<keyword evidence="3" id="KW-1185">Reference proteome</keyword>
<feature type="region of interest" description="Disordered" evidence="1">
    <location>
        <begin position="124"/>
        <end position="172"/>
    </location>
</feature>
<dbReference type="Proteomes" id="UP000053317">
    <property type="component" value="Unassembled WGS sequence"/>
</dbReference>
<feature type="compositionally biased region" description="Polar residues" evidence="1">
    <location>
        <begin position="9"/>
        <end position="22"/>
    </location>
</feature>
<protein>
    <submittedName>
        <fullName evidence="2">Putative ubiquitin-like protein smt3</fullName>
    </submittedName>
</protein>
<evidence type="ECO:0000313" key="3">
    <source>
        <dbReference type="Proteomes" id="UP000053317"/>
    </source>
</evidence>
<evidence type="ECO:0000256" key="1">
    <source>
        <dbReference type="SAM" id="MobiDB-lite"/>
    </source>
</evidence>
<feature type="compositionally biased region" description="Acidic residues" evidence="1">
    <location>
        <begin position="32"/>
        <end position="41"/>
    </location>
</feature>
<reference evidence="2 3" key="1">
    <citation type="submission" date="2015-05" db="EMBL/GenBank/DDBJ databases">
        <title>Distinctive expansion of gene families associated with plant cell wall degradation and secondary metabolism in the genomes of grapevine trunk pathogens.</title>
        <authorList>
            <person name="Lawrence D.P."/>
            <person name="Travadon R."/>
            <person name="Rolshausen P.E."/>
            <person name="Baumgartner K."/>
        </authorList>
    </citation>
    <scope>NUCLEOTIDE SEQUENCE [LARGE SCALE GENOMIC DNA]</scope>
    <source>
        <strain evidence="2">UCRPC4</strain>
    </source>
</reference>
<sequence length="172" mass="18676">MMETRLHKLQTSSPAQATSMPQATKKIPIADSWEDDADSPADEVNGSGKGGHNTSKKPSIPAPPPPTPASPQPAFPTWNAIDAEVDRSRTLGGGVDPRSPNDDIRRQEKSTAVASRMIAAGLGVKAPKRTEEQRAYDRAAKENEIKRKNREKEDLARQEAENEKAKAAVWDA</sequence>
<evidence type="ECO:0000313" key="2">
    <source>
        <dbReference type="EMBL" id="KKY28667.1"/>
    </source>
</evidence>